<dbReference type="EMBL" id="JBHLUH010000059">
    <property type="protein sequence ID" value="MFC0531332.1"/>
    <property type="molecule type" value="Genomic_DNA"/>
</dbReference>
<evidence type="ECO:0000313" key="2">
    <source>
        <dbReference type="Proteomes" id="UP001589867"/>
    </source>
</evidence>
<dbReference type="RefSeq" id="WP_377255577.1">
    <property type="nucleotide sequence ID" value="NZ_JBHLUH010000059.1"/>
</dbReference>
<name>A0ABV6MA44_9ACTN</name>
<sequence length="334" mass="37160">MSDPALVGVLSADGEFVARHVHWADGPDRMLVKLRRIWSVTCARDTAAAGRALLGHDWHSLCPSCTCRRHPPNTRRVAGVGHAASHDLPITQGRLPSTERYGYAQWMYLLDESTEEIVVHEITVNGRWLPQSRHLLDPDQRVLDCGGTAGTGHRWEPGRVAVPGPATGGWYGATYEAQVCAGFHPDGFTIARFTDAVASRMVDDAPAHTTAADMLLPLLRRHRGGYELVWADATHRVRRDGDGMLLIGPYLMPWQRVDQPPAEPYREHDRVVLDHTHDSHTRLRAGAEGTVQRYQPRQHTVYVRWDDGSSLAVLLDAGDRIRLVHRPATPHGKA</sequence>
<comment type="caution">
    <text evidence="1">The sequence shown here is derived from an EMBL/GenBank/DDBJ whole genome shotgun (WGS) entry which is preliminary data.</text>
</comment>
<reference evidence="1 2" key="1">
    <citation type="submission" date="2024-09" db="EMBL/GenBank/DDBJ databases">
        <authorList>
            <person name="Sun Q."/>
            <person name="Mori K."/>
        </authorList>
    </citation>
    <scope>NUCLEOTIDE SEQUENCE [LARGE SCALE GENOMIC DNA]</scope>
    <source>
        <strain evidence="1 2">TBRC 3947</strain>
    </source>
</reference>
<proteinExistence type="predicted"/>
<dbReference type="Proteomes" id="UP001589867">
    <property type="component" value="Unassembled WGS sequence"/>
</dbReference>
<protein>
    <submittedName>
        <fullName evidence="1">DUF4314 domain-containing protein</fullName>
    </submittedName>
</protein>
<evidence type="ECO:0000313" key="1">
    <source>
        <dbReference type="EMBL" id="MFC0531332.1"/>
    </source>
</evidence>
<organism evidence="1 2">
    <name type="scientific">Phytohabitans kaempferiae</name>
    <dbReference type="NCBI Taxonomy" id="1620943"/>
    <lineage>
        <taxon>Bacteria</taxon>
        <taxon>Bacillati</taxon>
        <taxon>Actinomycetota</taxon>
        <taxon>Actinomycetes</taxon>
        <taxon>Micromonosporales</taxon>
        <taxon>Micromonosporaceae</taxon>
    </lineage>
</organism>
<accession>A0ABV6MA44</accession>
<keyword evidence="2" id="KW-1185">Reference proteome</keyword>
<gene>
    <name evidence="1" type="ORF">ACFFIA_27180</name>
</gene>